<evidence type="ECO:0000256" key="1">
    <source>
        <dbReference type="SAM" id="SignalP"/>
    </source>
</evidence>
<name>C2G2H7_SPHSI</name>
<dbReference type="Proteomes" id="UP000006241">
    <property type="component" value="Unassembled WGS sequence"/>
</dbReference>
<evidence type="ECO:0000313" key="3">
    <source>
        <dbReference type="Proteomes" id="UP000006241"/>
    </source>
</evidence>
<dbReference type="AlphaFoldDB" id="C2G2H7"/>
<protein>
    <submittedName>
        <fullName evidence="2">Uncharacterized protein</fullName>
    </submittedName>
</protein>
<sequence>MIFIPEKNTKKINNTLQKNSKTMIFRTLFAIAAFMMAFSSSAQIRTGVYFSSDKKYNEIIEELGIPVPGNPVMIVTSFVPNNGSYVWYLNESKAKTGASLEDNPKDLHAGIFLEDHGGLIPQVIFKDFAKGLAQPRYLINFCEVGDADKNEFPEFYLTYFEESDGLDAKPLKVIVYTNTGGEKLSKSKITGWIPFQEEDKYREERDANFKLLPKAIRLKAEKILKDAKNGLN</sequence>
<dbReference type="EMBL" id="ACHB01000089">
    <property type="protein sequence ID" value="EEI90619.1"/>
    <property type="molecule type" value="Genomic_DNA"/>
</dbReference>
<comment type="caution">
    <text evidence="2">The sequence shown here is derived from an EMBL/GenBank/DDBJ whole genome shotgun (WGS) entry which is preliminary data.</text>
</comment>
<evidence type="ECO:0000313" key="2">
    <source>
        <dbReference type="EMBL" id="EEI90619.1"/>
    </source>
</evidence>
<proteinExistence type="predicted"/>
<keyword evidence="1" id="KW-0732">Signal</keyword>
<accession>C2G2H7</accession>
<dbReference type="HOGENOM" id="CLU_1309028_0_0_10"/>
<feature type="signal peptide" evidence="1">
    <location>
        <begin position="1"/>
        <end position="42"/>
    </location>
</feature>
<gene>
    <name evidence="2" type="ORF">HMPREF0765_3783</name>
</gene>
<reference evidence="2 3" key="1">
    <citation type="submission" date="2009-01" db="EMBL/GenBank/DDBJ databases">
        <authorList>
            <person name="Qin X."/>
            <person name="Bachman B."/>
            <person name="Battles P."/>
            <person name="Bell A."/>
            <person name="Bess C."/>
            <person name="Bickham C."/>
            <person name="Chaboub L."/>
            <person name="Chen D."/>
            <person name="Coyle M."/>
            <person name="Deiros D.R."/>
            <person name="Dinh H."/>
            <person name="Forbes L."/>
            <person name="Fowler G."/>
            <person name="Francisco L."/>
            <person name="Fu Q."/>
            <person name="Gubbala S."/>
            <person name="Hale W."/>
            <person name="Han Y."/>
            <person name="Hemphill L."/>
            <person name="Highlander S.K."/>
            <person name="Hirani K."/>
            <person name="Hogues M."/>
            <person name="Jackson L."/>
            <person name="Jakkamsetti A."/>
            <person name="Javaid M."/>
            <person name="Jiang H."/>
            <person name="Korchina V."/>
            <person name="Kovar C."/>
            <person name="Lara F."/>
            <person name="Lee S."/>
            <person name="Mata R."/>
            <person name="Mathew T."/>
            <person name="Moen C."/>
            <person name="Morales K."/>
            <person name="Munidasa M."/>
            <person name="Nazareth L."/>
            <person name="Ngo R."/>
            <person name="Nguyen L."/>
            <person name="Okwuonu G."/>
            <person name="Ongeri F."/>
            <person name="Patil S."/>
            <person name="Petrosino J."/>
            <person name="Pham C."/>
            <person name="Pham P."/>
            <person name="Pu L.-L."/>
            <person name="Puazo M."/>
            <person name="Raj R."/>
            <person name="Reid J."/>
            <person name="Rouhana J."/>
            <person name="Saada N."/>
            <person name="Shang Y."/>
            <person name="Simmons D."/>
            <person name="Thornton R."/>
            <person name="Warren J."/>
            <person name="Weissenberger G."/>
            <person name="Zhang J."/>
            <person name="Zhang L."/>
            <person name="Zhou C."/>
            <person name="Zhu D."/>
            <person name="Muzny D."/>
            <person name="Worley K."/>
            <person name="Gibbs R."/>
        </authorList>
    </citation>
    <scope>NUCLEOTIDE SEQUENCE [LARGE SCALE GENOMIC DNA]</scope>
    <source>
        <strain evidence="2 3">ATCC 33300</strain>
    </source>
</reference>
<organism evidence="2 3">
    <name type="scientific">Sphingobacterium spiritivorum ATCC 33300</name>
    <dbReference type="NCBI Taxonomy" id="525372"/>
    <lineage>
        <taxon>Bacteria</taxon>
        <taxon>Pseudomonadati</taxon>
        <taxon>Bacteroidota</taxon>
        <taxon>Sphingobacteriia</taxon>
        <taxon>Sphingobacteriales</taxon>
        <taxon>Sphingobacteriaceae</taxon>
        <taxon>Sphingobacterium</taxon>
    </lineage>
</organism>
<feature type="chain" id="PRO_5002914077" evidence="1">
    <location>
        <begin position="43"/>
        <end position="232"/>
    </location>
</feature>